<dbReference type="Proteomes" id="UP001239994">
    <property type="component" value="Unassembled WGS sequence"/>
</dbReference>
<dbReference type="AlphaFoldDB" id="A0AAD9DYL6"/>
<gene>
    <name evidence="1" type="ORF">P4O66_008132</name>
</gene>
<evidence type="ECO:0000313" key="2">
    <source>
        <dbReference type="Proteomes" id="UP001239994"/>
    </source>
</evidence>
<protein>
    <submittedName>
        <fullName evidence="1">Uncharacterized protein</fullName>
    </submittedName>
</protein>
<feature type="non-terminal residue" evidence="1">
    <location>
        <position position="111"/>
    </location>
</feature>
<name>A0AAD9DYL6_9TELE</name>
<reference evidence="1" key="1">
    <citation type="submission" date="2023-03" db="EMBL/GenBank/DDBJ databases">
        <title>Electrophorus voltai genome.</title>
        <authorList>
            <person name="Bian C."/>
        </authorList>
    </citation>
    <scope>NUCLEOTIDE SEQUENCE</scope>
    <source>
        <strain evidence="1">CB-2022</strain>
        <tissue evidence="1">Muscle</tissue>
    </source>
</reference>
<keyword evidence="2" id="KW-1185">Reference proteome</keyword>
<sequence>MLMRSKRAPLGLTTGLSAQRISRGRSADSSAVLRSPCQVRADVSISAEKRAVAETRSAETRALTRDSGCVGVEGWRGGRRVPFPTPLSIISGEGVTHPALERARRQARENE</sequence>
<dbReference type="EMBL" id="JAROKS010000013">
    <property type="protein sequence ID" value="KAK1797778.1"/>
    <property type="molecule type" value="Genomic_DNA"/>
</dbReference>
<organism evidence="1 2">
    <name type="scientific">Electrophorus voltai</name>
    <dbReference type="NCBI Taxonomy" id="2609070"/>
    <lineage>
        <taxon>Eukaryota</taxon>
        <taxon>Metazoa</taxon>
        <taxon>Chordata</taxon>
        <taxon>Craniata</taxon>
        <taxon>Vertebrata</taxon>
        <taxon>Euteleostomi</taxon>
        <taxon>Actinopterygii</taxon>
        <taxon>Neopterygii</taxon>
        <taxon>Teleostei</taxon>
        <taxon>Ostariophysi</taxon>
        <taxon>Gymnotiformes</taxon>
        <taxon>Gymnotoidei</taxon>
        <taxon>Gymnotidae</taxon>
        <taxon>Electrophorus</taxon>
    </lineage>
</organism>
<evidence type="ECO:0000313" key="1">
    <source>
        <dbReference type="EMBL" id="KAK1797778.1"/>
    </source>
</evidence>
<accession>A0AAD9DYL6</accession>
<comment type="caution">
    <text evidence="1">The sequence shown here is derived from an EMBL/GenBank/DDBJ whole genome shotgun (WGS) entry which is preliminary data.</text>
</comment>
<proteinExistence type="predicted"/>